<dbReference type="Gene3D" id="2.160.20.10">
    <property type="entry name" value="Single-stranded right-handed beta-helix, Pectin lyase-like"/>
    <property type="match status" value="1"/>
</dbReference>
<dbReference type="InterPro" id="IPR012334">
    <property type="entry name" value="Pectin_lyas_fold"/>
</dbReference>
<name>A0ABS5YDS3_9GAMM</name>
<dbReference type="InterPro" id="IPR010069">
    <property type="entry name" value="CdiA_FHA1_rpt"/>
</dbReference>
<comment type="caution">
    <text evidence="1">The sequence shown here is derived from an EMBL/GenBank/DDBJ whole genome shotgun (WGS) entry which is preliminary data.</text>
</comment>
<protein>
    <submittedName>
        <fullName evidence="1">Uncharacterized protein</fullName>
    </submittedName>
</protein>
<dbReference type="NCBIfam" id="TIGR01731">
    <property type="entry name" value="fil_hemag_20aa"/>
    <property type="match status" value="7"/>
</dbReference>
<keyword evidence="2" id="KW-1185">Reference proteome</keyword>
<evidence type="ECO:0000313" key="2">
    <source>
        <dbReference type="Proteomes" id="UP000811282"/>
    </source>
</evidence>
<accession>A0ABS5YDS3</accession>
<proteinExistence type="predicted"/>
<evidence type="ECO:0000313" key="1">
    <source>
        <dbReference type="EMBL" id="MBT9433099.1"/>
    </source>
</evidence>
<dbReference type="Pfam" id="PF05594">
    <property type="entry name" value="Fil_haemagg"/>
    <property type="match status" value="5"/>
</dbReference>
<dbReference type="EMBL" id="JAFJYC010000002">
    <property type="protein sequence ID" value="MBT9433099.1"/>
    <property type="molecule type" value="Genomic_DNA"/>
</dbReference>
<organism evidence="1 2">
    <name type="scientific">Candidatus Sodalis endolongispinus</name>
    <dbReference type="NCBI Taxonomy" id="2812662"/>
    <lineage>
        <taxon>Bacteria</taxon>
        <taxon>Pseudomonadati</taxon>
        <taxon>Pseudomonadota</taxon>
        <taxon>Gammaproteobacteria</taxon>
        <taxon>Enterobacterales</taxon>
        <taxon>Bruguierivoracaceae</taxon>
        <taxon>Sodalis</taxon>
    </lineage>
</organism>
<sequence>MSRAAVTETFADAQGDKPEYALDVAGLGGMYAKKIVMVGTEKGVGVRNAGELGAGVGELSLSAAGRLENRGSMQSQETLALAGEGDVINTGCLITHSNARLSAAETLFNTGSLRAGGDITLDAKRVDMTGDSLLSAGSDAQGQLTRAGNLMMTSQGPLIAQGYNQATGALMVCGSEVDLAGSRTSGTDIMLSANQGTLCTDGAQVCGGKITARAATSFTNNNGRLSANMLTLVAQEISNRLGTLEQRGDDLLQLKVHQLNNHQGLVSTNGDMLIRTAWVDNRGGRIIVNGPNLSLRTKILDNQGGTIKLLGNGRMALTAERLNDYQGILWSTGAMLLTGEQLDLTQSVTRAQSLSLTATHLQHQRRIMWQLGAGQMKLLGSGEADNRGVWIQSGGALWLKSGYLNNPGGTRQPFLAGRARHQQCLWSPAGQP</sequence>
<gene>
    <name evidence="1" type="ORF">JZM24_14995</name>
</gene>
<dbReference type="RefSeq" id="WP_215670650.1">
    <property type="nucleotide sequence ID" value="NZ_JAFJYC010000002.1"/>
</dbReference>
<dbReference type="Proteomes" id="UP000811282">
    <property type="component" value="Unassembled WGS sequence"/>
</dbReference>
<reference evidence="1 2" key="1">
    <citation type="journal article" date="2021" name="Genome Biol. Evol.">
        <title>The evolution of interdependence in a four-way mealybug symbiosis.</title>
        <authorList>
            <person name="Garber A.I."/>
            <person name="Kupper M."/>
            <person name="Laetsch D.R."/>
            <person name="Weldon S.R."/>
            <person name="Ladinsky M.S."/>
            <person name="Bjorkman P.J."/>
            <person name="McCutcheon J.P."/>
        </authorList>
    </citation>
    <scope>NUCLEOTIDE SEQUENCE [LARGE SCALE GENOMIC DNA]</scope>
    <source>
        <strain evidence="1">SOD</strain>
    </source>
</reference>
<dbReference type="InterPro" id="IPR008619">
    <property type="entry name" value="Filamentous_hemagglutn_rpt"/>
</dbReference>